<dbReference type="Proteomes" id="UP001348397">
    <property type="component" value="Unassembled WGS sequence"/>
</dbReference>
<dbReference type="RefSeq" id="WP_326320990.1">
    <property type="nucleotide sequence ID" value="NZ_JAYLAA010000039.1"/>
</dbReference>
<dbReference type="SUPFAM" id="SSF55811">
    <property type="entry name" value="Nudix"/>
    <property type="match status" value="1"/>
</dbReference>
<dbReference type="InterPro" id="IPR015797">
    <property type="entry name" value="NUDIX_hydrolase-like_dom_sf"/>
</dbReference>
<name>A0ABU6HWC5_9FLAO</name>
<dbReference type="PROSITE" id="PS51462">
    <property type="entry name" value="NUDIX"/>
    <property type="match status" value="1"/>
</dbReference>
<feature type="domain" description="Nudix hydrolase" evidence="1">
    <location>
        <begin position="48"/>
        <end position="188"/>
    </location>
</feature>
<dbReference type="Gene3D" id="3.90.79.10">
    <property type="entry name" value="Nucleoside Triphosphate Pyrophosphohydrolase"/>
    <property type="match status" value="1"/>
</dbReference>
<evidence type="ECO:0000259" key="1">
    <source>
        <dbReference type="PROSITE" id="PS51462"/>
    </source>
</evidence>
<organism evidence="2 3">
    <name type="scientific">Chryseobacterium salviniae</name>
    <dbReference type="NCBI Taxonomy" id="3101750"/>
    <lineage>
        <taxon>Bacteria</taxon>
        <taxon>Pseudomonadati</taxon>
        <taxon>Bacteroidota</taxon>
        <taxon>Flavobacteriia</taxon>
        <taxon>Flavobacteriales</taxon>
        <taxon>Weeksellaceae</taxon>
        <taxon>Chryseobacterium group</taxon>
        <taxon>Chryseobacterium</taxon>
    </lineage>
</organism>
<keyword evidence="3" id="KW-1185">Reference proteome</keyword>
<gene>
    <name evidence="2" type="ORF">SOP96_11035</name>
</gene>
<proteinExistence type="predicted"/>
<accession>A0ABU6HWC5</accession>
<protein>
    <recommendedName>
        <fullName evidence="1">Nudix hydrolase domain-containing protein</fullName>
    </recommendedName>
</protein>
<reference evidence="2 3" key="1">
    <citation type="submission" date="2024-01" db="EMBL/GenBank/DDBJ databases">
        <title>Chryseobacterium sp. T9W2-O.</title>
        <authorList>
            <person name="Maltman C."/>
        </authorList>
    </citation>
    <scope>NUCLEOTIDE SEQUENCE [LARGE SCALE GENOMIC DNA]</scope>
    <source>
        <strain evidence="2 3">T9W2-O</strain>
    </source>
</reference>
<evidence type="ECO:0000313" key="2">
    <source>
        <dbReference type="EMBL" id="MEC3876247.1"/>
    </source>
</evidence>
<dbReference type="EMBL" id="JAYLAA010000039">
    <property type="protein sequence ID" value="MEC3876247.1"/>
    <property type="molecule type" value="Genomic_DNA"/>
</dbReference>
<sequence length="194" mass="22912">MQEEIVLGVYREKIDKYLIKNFIEDENLYNIILDNISSMERHIAEENKSFKQIIPYLFIKCNDEYLVYRRTKKQTEGRLHEKLSLGIGGHINPIDTESHNIITGGLERELIEELGLNTNDSLKFIGFINDDSNEVGKVHLGVVFKMEIDNKIDDVVEKQKMTLDWYYIDQIYTDIDRFETWSQILFRNLISTEK</sequence>
<dbReference type="InterPro" id="IPR000086">
    <property type="entry name" value="NUDIX_hydrolase_dom"/>
</dbReference>
<evidence type="ECO:0000313" key="3">
    <source>
        <dbReference type="Proteomes" id="UP001348397"/>
    </source>
</evidence>
<comment type="caution">
    <text evidence="2">The sequence shown here is derived from an EMBL/GenBank/DDBJ whole genome shotgun (WGS) entry which is preliminary data.</text>
</comment>